<dbReference type="InterPro" id="IPR037012">
    <property type="entry name" value="NanQ/TabA/YiaL_sf"/>
</dbReference>
<keyword evidence="2" id="KW-1185">Reference proteome</keyword>
<dbReference type="InterPro" id="IPR004375">
    <property type="entry name" value="NanQ/TabA/YiaL"/>
</dbReference>
<organism evidence="1 2">
    <name type="scientific">Lonepinella koalarum</name>
    <dbReference type="NCBI Taxonomy" id="53417"/>
    <lineage>
        <taxon>Bacteria</taxon>
        <taxon>Pseudomonadati</taxon>
        <taxon>Pseudomonadota</taxon>
        <taxon>Gammaproteobacteria</taxon>
        <taxon>Pasteurellales</taxon>
        <taxon>Pasteurellaceae</taxon>
        <taxon>Lonepinella</taxon>
    </lineage>
</organism>
<dbReference type="AlphaFoldDB" id="A0A4R1L070"/>
<dbReference type="NCBIfam" id="TIGR00022">
    <property type="entry name" value="YhcH/YjgK/YiaL family protein"/>
    <property type="match status" value="1"/>
</dbReference>
<sequence length="153" mass="17447">MFFGHIAKVEPNRYPQAIQQALNYLKQTDFDSLPAGRYPFQGDSYVQVLDLQTQPKSAYLPEVHRKYLDVQYWHKGSERMAVAPDLGNNPVAEEYSAEKDILFYQSIPNEQEILCQAGNFAVFFPEDAHRGACAEHETGLIRKIVVKVAINEL</sequence>
<dbReference type="PANTHER" id="PTHR34986">
    <property type="entry name" value="EVOLVED BETA-GALACTOSIDASE SUBUNIT BETA"/>
    <property type="match status" value="1"/>
</dbReference>
<dbReference type="RefSeq" id="WP_132299894.1">
    <property type="nucleotide sequence ID" value="NZ_CP170642.1"/>
</dbReference>
<dbReference type="SUPFAM" id="SSF51197">
    <property type="entry name" value="Clavaminate synthase-like"/>
    <property type="match status" value="1"/>
</dbReference>
<evidence type="ECO:0000313" key="2">
    <source>
        <dbReference type="Proteomes" id="UP000295496"/>
    </source>
</evidence>
<comment type="caution">
    <text evidence="1">The sequence shown here is derived from an EMBL/GenBank/DDBJ whole genome shotgun (WGS) entry which is preliminary data.</text>
</comment>
<gene>
    <name evidence="1" type="ORF">EV692_0334</name>
</gene>
<dbReference type="PANTHER" id="PTHR34986:SF1">
    <property type="entry name" value="PROTEIN YIAL"/>
    <property type="match status" value="1"/>
</dbReference>
<dbReference type="Gene3D" id="2.60.120.370">
    <property type="entry name" value="YhcH/YjgK/YiaL"/>
    <property type="match status" value="1"/>
</dbReference>
<name>A0A4R1L070_9PAST</name>
<protein>
    <submittedName>
        <fullName evidence="1">YhcH/YjgK/YiaL family protein</fullName>
    </submittedName>
</protein>
<reference evidence="1 2" key="1">
    <citation type="submission" date="2019-03" db="EMBL/GenBank/DDBJ databases">
        <title>Genomic Encyclopedia of Type Strains, Phase IV (KMG-IV): sequencing the most valuable type-strain genomes for metagenomic binning, comparative biology and taxonomic classification.</title>
        <authorList>
            <person name="Goeker M."/>
        </authorList>
    </citation>
    <scope>NUCLEOTIDE SEQUENCE [LARGE SCALE GENOMIC DNA]</scope>
    <source>
        <strain evidence="1 2">DSM 10053</strain>
    </source>
</reference>
<dbReference type="GO" id="GO:0005829">
    <property type="term" value="C:cytosol"/>
    <property type="evidence" value="ECO:0007669"/>
    <property type="project" value="TreeGrafter"/>
</dbReference>
<dbReference type="EMBL" id="SMGJ01000001">
    <property type="protein sequence ID" value="TCK71265.1"/>
    <property type="molecule type" value="Genomic_DNA"/>
</dbReference>
<dbReference type="Proteomes" id="UP000295496">
    <property type="component" value="Unassembled WGS sequence"/>
</dbReference>
<proteinExistence type="predicted"/>
<dbReference type="Pfam" id="PF04074">
    <property type="entry name" value="DUF386"/>
    <property type="match status" value="1"/>
</dbReference>
<accession>A0A4R1L070</accession>
<evidence type="ECO:0000313" key="1">
    <source>
        <dbReference type="EMBL" id="TCK71265.1"/>
    </source>
</evidence>